<evidence type="ECO:0000256" key="5">
    <source>
        <dbReference type="ARBA" id="ARBA00023136"/>
    </source>
</evidence>
<organism evidence="8 9">
    <name type="scientific">Nocardia vinacea</name>
    <dbReference type="NCBI Taxonomy" id="96468"/>
    <lineage>
        <taxon>Bacteria</taxon>
        <taxon>Bacillati</taxon>
        <taxon>Actinomycetota</taxon>
        <taxon>Actinomycetes</taxon>
        <taxon>Mycobacteriales</taxon>
        <taxon>Nocardiaceae</taxon>
        <taxon>Nocardia</taxon>
    </lineage>
</organism>
<feature type="transmembrane region" description="Helical" evidence="7">
    <location>
        <begin position="260"/>
        <end position="281"/>
    </location>
</feature>
<evidence type="ECO:0000313" key="9">
    <source>
        <dbReference type="Proteomes" id="UP001432062"/>
    </source>
</evidence>
<evidence type="ECO:0000256" key="6">
    <source>
        <dbReference type="RuleBase" id="RU003943"/>
    </source>
</evidence>
<evidence type="ECO:0000256" key="2">
    <source>
        <dbReference type="ARBA" id="ARBA00008034"/>
    </source>
</evidence>
<dbReference type="InterPro" id="IPR037294">
    <property type="entry name" value="ABC_BtuC-like"/>
</dbReference>
<keyword evidence="9" id="KW-1185">Reference proteome</keyword>
<dbReference type="PANTHER" id="PTHR30477">
    <property type="entry name" value="ABC-TRANSPORTER METAL-BINDING PROTEIN"/>
    <property type="match status" value="1"/>
</dbReference>
<dbReference type="Pfam" id="PF00950">
    <property type="entry name" value="ABC-3"/>
    <property type="match status" value="1"/>
</dbReference>
<dbReference type="EMBL" id="CP109441">
    <property type="protein sequence ID" value="WUV44921.1"/>
    <property type="molecule type" value="Genomic_DNA"/>
</dbReference>
<evidence type="ECO:0000256" key="7">
    <source>
        <dbReference type="SAM" id="Phobius"/>
    </source>
</evidence>
<reference evidence="8" key="1">
    <citation type="submission" date="2022-10" db="EMBL/GenBank/DDBJ databases">
        <title>The complete genomes of actinobacterial strains from the NBC collection.</title>
        <authorList>
            <person name="Joergensen T.S."/>
            <person name="Alvarez Arevalo M."/>
            <person name="Sterndorff E.B."/>
            <person name="Faurdal D."/>
            <person name="Vuksanovic O."/>
            <person name="Mourched A.-S."/>
            <person name="Charusanti P."/>
            <person name="Shaw S."/>
            <person name="Blin K."/>
            <person name="Weber T."/>
        </authorList>
    </citation>
    <scope>NUCLEOTIDE SEQUENCE</scope>
    <source>
        <strain evidence="8">NBC_01482</strain>
    </source>
</reference>
<dbReference type="PANTHER" id="PTHR30477:SF13">
    <property type="entry name" value="IRON TRANSPORT SYSTEM MEMBRANE PROTEIN HI_0360-RELATED"/>
    <property type="match status" value="1"/>
</dbReference>
<feature type="transmembrane region" description="Helical" evidence="7">
    <location>
        <begin position="232"/>
        <end position="254"/>
    </location>
</feature>
<keyword evidence="4 7" id="KW-1133">Transmembrane helix</keyword>
<keyword evidence="5 7" id="KW-0472">Membrane</keyword>
<feature type="transmembrane region" description="Helical" evidence="7">
    <location>
        <begin position="106"/>
        <end position="128"/>
    </location>
</feature>
<gene>
    <name evidence="8" type="ORF">OG563_38225</name>
</gene>
<feature type="transmembrane region" description="Helical" evidence="7">
    <location>
        <begin position="75"/>
        <end position="94"/>
    </location>
</feature>
<comment type="similarity">
    <text evidence="2 6">Belongs to the ABC-3 integral membrane protein family.</text>
</comment>
<evidence type="ECO:0000313" key="8">
    <source>
        <dbReference type="EMBL" id="WUV44921.1"/>
    </source>
</evidence>
<feature type="transmembrane region" description="Helical" evidence="7">
    <location>
        <begin position="148"/>
        <end position="172"/>
    </location>
</feature>
<dbReference type="InterPro" id="IPR001626">
    <property type="entry name" value="ABC_TroCD"/>
</dbReference>
<keyword evidence="3 6" id="KW-0812">Transmembrane</keyword>
<evidence type="ECO:0000256" key="1">
    <source>
        <dbReference type="ARBA" id="ARBA00004141"/>
    </source>
</evidence>
<evidence type="ECO:0000256" key="4">
    <source>
        <dbReference type="ARBA" id="ARBA00022989"/>
    </source>
</evidence>
<name>A0ABZ1YRQ7_9NOCA</name>
<feature type="transmembrane region" description="Helical" evidence="7">
    <location>
        <begin position="50"/>
        <end position="69"/>
    </location>
</feature>
<keyword evidence="6" id="KW-0813">Transport</keyword>
<feature type="transmembrane region" description="Helical" evidence="7">
    <location>
        <begin position="20"/>
        <end position="43"/>
    </location>
</feature>
<sequence>MNPVATWNLAHDLRQMMAYPFMVNAVRAGTIVAVVAGAVGWVMVLRRESFAGHTLAVVGFPGAAAALWLGLSTGFGYFAACVGAALVIAALPSAARSRGVGEQPAVIGTVQALALATGLLFVSLYKGFLSGLTNLLFGTIAGVTDDQVTLLLAAGILCLGLLGLLGRPLLWASLDPETAAAHGVPVRLVGAAFLLLLGIAAAGTSQVTGSLLVFALLVAPAAAAHQLTSHPGIGIAVSIGIALVVTWAGMGFAFFSPYPIGFWVSSFAFACYLLCAGYRAALQRWRRHHASVPQSRRALERAAA</sequence>
<proteinExistence type="inferred from homology"/>
<dbReference type="SUPFAM" id="SSF81345">
    <property type="entry name" value="ABC transporter involved in vitamin B12 uptake, BtuC"/>
    <property type="match status" value="1"/>
</dbReference>
<comment type="subcellular location">
    <subcellularLocation>
        <location evidence="6">Cell membrane</location>
        <topology evidence="6">Multi-pass membrane protein</topology>
    </subcellularLocation>
    <subcellularLocation>
        <location evidence="1">Membrane</location>
        <topology evidence="1">Multi-pass membrane protein</topology>
    </subcellularLocation>
</comment>
<dbReference type="RefSeq" id="WP_329408151.1">
    <property type="nucleotide sequence ID" value="NZ_CP109441.1"/>
</dbReference>
<accession>A0ABZ1YRQ7</accession>
<protein>
    <submittedName>
        <fullName evidence="8">Metal ABC transporter permease</fullName>
    </submittedName>
</protein>
<evidence type="ECO:0000256" key="3">
    <source>
        <dbReference type="ARBA" id="ARBA00022692"/>
    </source>
</evidence>
<dbReference type="Gene3D" id="1.10.3470.10">
    <property type="entry name" value="ABC transporter involved in vitamin B12 uptake, BtuC"/>
    <property type="match status" value="1"/>
</dbReference>
<dbReference type="Proteomes" id="UP001432062">
    <property type="component" value="Chromosome"/>
</dbReference>